<feature type="compositionally biased region" description="Low complexity" evidence="1">
    <location>
        <begin position="491"/>
        <end position="530"/>
    </location>
</feature>
<keyword evidence="2" id="KW-0472">Membrane</keyword>
<dbReference type="OrthoDB" id="2528547at2759"/>
<dbReference type="EMBL" id="LK052944">
    <property type="protein sequence ID" value="CDR44468.1"/>
    <property type="molecule type" value="Genomic_DNA"/>
</dbReference>
<feature type="compositionally biased region" description="Basic and acidic residues" evidence="1">
    <location>
        <begin position="357"/>
        <end position="379"/>
    </location>
</feature>
<accession>A0A061B3F0</accession>
<evidence type="ECO:0000256" key="2">
    <source>
        <dbReference type="SAM" id="Phobius"/>
    </source>
</evidence>
<evidence type="ECO:0000256" key="1">
    <source>
        <dbReference type="SAM" id="MobiDB-lite"/>
    </source>
</evidence>
<protein>
    <submittedName>
        <fullName evidence="3">RHTO0S09e04654g1_1</fullName>
    </submittedName>
</protein>
<feature type="region of interest" description="Disordered" evidence="1">
    <location>
        <begin position="456"/>
        <end position="661"/>
    </location>
</feature>
<feature type="transmembrane region" description="Helical" evidence="2">
    <location>
        <begin position="811"/>
        <end position="829"/>
    </location>
</feature>
<dbReference type="AlphaFoldDB" id="A0A061B3F0"/>
<feature type="region of interest" description="Disordered" evidence="1">
    <location>
        <begin position="1"/>
        <end position="443"/>
    </location>
</feature>
<reference evidence="3" key="1">
    <citation type="journal article" date="2014" name="Genome Announc.">
        <title>Draft genome sequence of Rhodosporidium toruloides CECT1137, an oleaginous yeast of biotechnological interest.</title>
        <authorList>
            <person name="Morin N."/>
            <person name="Calcas X."/>
            <person name="Devillers H."/>
            <person name="Durrens P."/>
            <person name="Sherman D.J."/>
            <person name="Nicaud J.-M."/>
            <person name="Neuveglise C."/>
        </authorList>
    </citation>
    <scope>NUCLEOTIDE SEQUENCE</scope>
    <source>
        <strain evidence="3">CECT1137</strain>
    </source>
</reference>
<sequence length="926" mass="101310">MSLLDPPSPSSASDLSSKHRDSSAHTLAPDSDDPSFDSDHILTSTPLKQANGRGGRGRGRDDEEGLHASDTESLGDLDERDIERGAQKGLTDGSHSPLTRRSLRELSSSTRTPLAPSFGAQNGRVQANGIARLDELYAPSPSTGSSTLVDREEDFRRWKEGREEEVTMQGPRLAANGRYEGEADGSEDDHETVQPPGSEDGSSSSPRPRRSRVGDLASYIDARLSASASPQTTPRKRPRRQRREPTTPAAPGAFPSSARKSGSSFRPSASHPSYATPSLRASTNAPSAETPTSTGSSQIHDAFKRLITGPDGALAHSAERRAVLEANVTGPSPARNEPPTPHPAGYYAFVPSSSLPLEKKPSRWERQLRHDVEDDRLDTPSRAARPADLGGVLKHLGQVQRQDGFFADDWPRERMPDVRYGDDRSYADEDVRQEEPHVGRSAMDFAMARSFTRDEEGANFEQVETPLAAPPRSDFRASTNVRFADPIHRVSPISPSTSSSSRSRSSSSPRTSPRTAYAAPTLSRRQSTTPPSSPPPQLLFAKQAPDSPLLPPLPPPLPPASPEPPPLQRSLRGSAYRIRRSLSFDEPPLAPAFPDDPLFSPPRPGQRQDWQRPASSTPPRGKTASPPRPMGTPPDRPDLSLSLRRRNRRDEHTAEDLSLGDGRADLSADATVQNLVSQLAAAVQALTTSQSASAAPSSGLDERGLPLPRQPADGAPELRTELERRKKESAARRMELEEQLRNIERQGGADEDHRASMLRELAETYEIEHELGYKVDELKRTIEGMGQIVGDQVAQAVDRSLLQDSRRRTQWLALAFCVQFALFIIILRLTNARTASLLQNVYYDPFYPTLYHVPSDTLAYSLSEPYLSVDTLAAFSPYPRPPSFSPFASVSTGLQRVSNLLQATLPHWPTSQEMYSSWSEGILVPS</sequence>
<evidence type="ECO:0000313" key="3">
    <source>
        <dbReference type="EMBL" id="CDR44468.1"/>
    </source>
</evidence>
<feature type="compositionally biased region" description="Basic and acidic residues" evidence="1">
    <location>
        <begin position="716"/>
        <end position="734"/>
    </location>
</feature>
<feature type="compositionally biased region" description="Polar residues" evidence="1">
    <location>
        <begin position="258"/>
        <end position="299"/>
    </location>
</feature>
<organism evidence="3">
    <name type="scientific">Rhodotorula toruloides</name>
    <name type="common">Yeast</name>
    <name type="synonym">Rhodosporidium toruloides</name>
    <dbReference type="NCBI Taxonomy" id="5286"/>
    <lineage>
        <taxon>Eukaryota</taxon>
        <taxon>Fungi</taxon>
        <taxon>Dikarya</taxon>
        <taxon>Basidiomycota</taxon>
        <taxon>Pucciniomycotina</taxon>
        <taxon>Microbotryomycetes</taxon>
        <taxon>Sporidiobolales</taxon>
        <taxon>Sporidiobolaceae</taxon>
        <taxon>Rhodotorula</taxon>
    </lineage>
</organism>
<name>A0A061B3F0_RHOTO</name>
<keyword evidence="2" id="KW-1133">Transmembrane helix</keyword>
<feature type="compositionally biased region" description="Basic and acidic residues" evidence="1">
    <location>
        <begin position="149"/>
        <end position="165"/>
    </location>
</feature>
<gene>
    <name evidence="3" type="ORF">RHTO0S_09e04654g</name>
</gene>
<feature type="compositionally biased region" description="Pro residues" evidence="1">
    <location>
        <begin position="548"/>
        <end position="567"/>
    </location>
</feature>
<feature type="compositionally biased region" description="Basic and acidic residues" evidence="1">
    <location>
        <begin position="58"/>
        <end position="70"/>
    </location>
</feature>
<feature type="compositionally biased region" description="Low complexity" evidence="1">
    <location>
        <begin position="96"/>
        <end position="114"/>
    </location>
</feature>
<keyword evidence="2" id="KW-0812">Transmembrane</keyword>
<feature type="compositionally biased region" description="Low complexity" evidence="1">
    <location>
        <begin position="689"/>
        <end position="698"/>
    </location>
</feature>
<feature type="compositionally biased region" description="Low complexity" evidence="1">
    <location>
        <begin position="1"/>
        <end position="15"/>
    </location>
</feature>
<proteinExistence type="predicted"/>
<feature type="compositionally biased region" description="Basic and acidic residues" evidence="1">
    <location>
        <begin position="409"/>
        <end position="438"/>
    </location>
</feature>
<feature type="compositionally biased region" description="Low complexity" evidence="1">
    <location>
        <begin position="195"/>
        <end position="206"/>
    </location>
</feature>
<feature type="region of interest" description="Disordered" evidence="1">
    <location>
        <begin position="689"/>
        <end position="734"/>
    </location>
</feature>